<dbReference type="InterPro" id="IPR010371">
    <property type="entry name" value="YBR137W-like"/>
</dbReference>
<evidence type="ECO:0000313" key="8">
    <source>
        <dbReference type="Proteomes" id="UP000518752"/>
    </source>
</evidence>
<sequence>MFSQLQEMAPSDASLANQALTDETSLPRFQAFSAADAVTLGLSLRKRFRATSRHAKGKGLVISIQTIAGHILFACTVGDLGHQSGIGDVSLDSWSCLEGMISAVKRTGHSSFYVEKGMSAMGRSDGTKVQGGAFPVWLENAPCCPIAVVACYSGSSHDDHNLVATTIRDYLYKLKRESMTETAGPYVKNLNIAGALRHIGPIHSIEASTDELDDDALSDGGYDEEMTADQHLQMNDALEEIRKVIGEEEISGLPDAEIKDTIWNCYFDLQESLDWCLGAHARNLDLPLTFSLVPSVRSTRKEARRERASRQVFPFFFLSFARFRPFFLRDPCLAFLRFRESHQIGACSPPHRFYFSHHTNTQPKAFPVQDHHHYTGMHKYGPDSNDFGIGGRSRMPLIHLAQQQQQMFEQRDRQMQWEQQRQQFLNGPPQEIFIEEASQEDMEYDMEDANSENTRRLSTISERTERTELSPYWPRNDYLPPPRTVSTITDSSLGNLIDAGYLQNPASLPLDPNLIPVSPSGSAVHRLSTYEPAPSIASSGSYASTPPHPPSELVPPIETIPDIPDSHSSAVPPPVPPKSPSPIKTPSSSSAPTNQAVKQSKLAQLASSRASTRTKSSASLGTEAVGSIKTYPVLRPDSHRPPSTISSSSSASTVLPVPPLDQRIPRVSLSSLSSTATPTISSTKTPGRPRDTLASSSPSSTSLDVRKAVQAAMELEAIDRELAASRQARRTPTEKKPRTLPSQSDSSSRPPAPTPLKTAPELPSTTTSTPASPPAASASPKIMTNPTSQSTRPPSKLALLAQAKAQKAEAQKAISKSPRAKPPPVQHLPPEHTEYLTPIANGSSVTTAITTSYQSLYSLTDPTRKATTDAPFVVPLPAPLYVKGPTPLLSPPSSPSTRPPSSPSTKPPSKLALKVKKAQEEKNSTPSHTTTTTTEDINIEEESPVIVAPSMFMPKSSRSSASPSAFASVLIDDDDLIKLSPPEANDDYDGLASRRRKSTAAKGKEKAHSAVFSALGSVTTAATTQGKQNQDTYAQRKRIVPTIGTPTTVSSFAFDGPSPDDIVFNARRGTSLATQNRDHKDSSTPSSIIKKLASSKA</sequence>
<keyword evidence="8" id="KW-1185">Reference proteome</keyword>
<feature type="compositionally biased region" description="Pro residues" evidence="5">
    <location>
        <begin position="888"/>
        <end position="906"/>
    </location>
</feature>
<evidence type="ECO:0000256" key="1">
    <source>
        <dbReference type="ARBA" id="ARBA00004496"/>
    </source>
</evidence>
<feature type="region of interest" description="Disordered" evidence="5">
    <location>
        <begin position="980"/>
        <end position="1008"/>
    </location>
</feature>
<proteinExistence type="predicted"/>
<dbReference type="InterPro" id="IPR038084">
    <property type="entry name" value="PduO/GlcC-like_sf"/>
</dbReference>
<feature type="compositionally biased region" description="Pro residues" evidence="5">
    <location>
        <begin position="571"/>
        <end position="580"/>
    </location>
</feature>
<dbReference type="Pfam" id="PF08938">
    <property type="entry name" value="HBS1_N"/>
    <property type="match status" value="1"/>
</dbReference>
<feature type="region of interest" description="Disordered" evidence="5">
    <location>
        <begin position="885"/>
        <end position="935"/>
    </location>
</feature>
<feature type="compositionally biased region" description="Polar residues" evidence="5">
    <location>
        <begin position="782"/>
        <end position="793"/>
    </location>
</feature>
<feature type="compositionally biased region" description="Low complexity" evidence="5">
    <location>
        <begin position="1086"/>
        <end position="1097"/>
    </location>
</feature>
<feature type="compositionally biased region" description="Low complexity" evidence="5">
    <location>
        <begin position="641"/>
        <end position="655"/>
    </location>
</feature>
<dbReference type="GO" id="GO:0072380">
    <property type="term" value="C:TRC complex"/>
    <property type="evidence" value="ECO:0007669"/>
    <property type="project" value="TreeGrafter"/>
</dbReference>
<evidence type="ECO:0000256" key="3">
    <source>
        <dbReference type="ARBA" id="ARBA00022801"/>
    </source>
</evidence>
<gene>
    <name evidence="7" type="ORF">D9757_000305</name>
</gene>
<dbReference type="OrthoDB" id="2209940at2759"/>
<dbReference type="PANTHER" id="PTHR28255">
    <property type="match status" value="1"/>
</dbReference>
<evidence type="ECO:0000256" key="2">
    <source>
        <dbReference type="ARBA" id="ARBA00022490"/>
    </source>
</evidence>
<name>A0A8H5MH29_9AGAR</name>
<dbReference type="GO" id="GO:0006620">
    <property type="term" value="P:post-translational protein targeting to endoplasmic reticulum membrane"/>
    <property type="evidence" value="ECO:0007669"/>
    <property type="project" value="TreeGrafter"/>
</dbReference>
<evidence type="ECO:0000313" key="7">
    <source>
        <dbReference type="EMBL" id="KAF5393713.1"/>
    </source>
</evidence>
<comment type="caution">
    <text evidence="7">The sequence shown here is derived from an EMBL/GenBank/DDBJ whole genome shotgun (WGS) entry which is preliminary data.</text>
</comment>
<feature type="region of interest" description="Disordered" evidence="5">
    <location>
        <begin position="534"/>
        <end position="708"/>
    </location>
</feature>
<keyword evidence="3" id="KW-0378">Hydrolase</keyword>
<feature type="compositionally biased region" description="Low complexity" evidence="5">
    <location>
        <begin position="606"/>
        <end position="619"/>
    </location>
</feature>
<dbReference type="Gene3D" id="3.30.450.150">
    <property type="entry name" value="Haem-degrading domain"/>
    <property type="match status" value="1"/>
</dbReference>
<protein>
    <recommendedName>
        <fullName evidence="6">HBS1-like protein N-terminal domain-containing protein</fullName>
    </recommendedName>
</protein>
<keyword evidence="4" id="KW-0648">Protein biosynthesis</keyword>
<dbReference type="Proteomes" id="UP000518752">
    <property type="component" value="Unassembled WGS sequence"/>
</dbReference>
<feature type="domain" description="HBS1-like protein N-terminal" evidence="6">
    <location>
        <begin position="210"/>
        <end position="279"/>
    </location>
</feature>
<organism evidence="7 8">
    <name type="scientific">Collybiopsis confluens</name>
    <dbReference type="NCBI Taxonomy" id="2823264"/>
    <lineage>
        <taxon>Eukaryota</taxon>
        <taxon>Fungi</taxon>
        <taxon>Dikarya</taxon>
        <taxon>Basidiomycota</taxon>
        <taxon>Agaricomycotina</taxon>
        <taxon>Agaricomycetes</taxon>
        <taxon>Agaricomycetidae</taxon>
        <taxon>Agaricales</taxon>
        <taxon>Marasmiineae</taxon>
        <taxon>Omphalotaceae</taxon>
        <taxon>Collybiopsis</taxon>
    </lineage>
</organism>
<reference evidence="7 8" key="1">
    <citation type="journal article" date="2020" name="ISME J.">
        <title>Uncovering the hidden diversity of litter-decomposition mechanisms in mushroom-forming fungi.</title>
        <authorList>
            <person name="Floudas D."/>
            <person name="Bentzer J."/>
            <person name="Ahren D."/>
            <person name="Johansson T."/>
            <person name="Persson P."/>
            <person name="Tunlid A."/>
        </authorList>
    </citation>
    <scope>NUCLEOTIDE SEQUENCE [LARGE SCALE GENOMIC DNA]</scope>
    <source>
        <strain evidence="7 8">CBS 406.79</strain>
    </source>
</reference>
<dbReference type="GO" id="GO:0016787">
    <property type="term" value="F:hydrolase activity"/>
    <property type="evidence" value="ECO:0007669"/>
    <property type="project" value="UniProtKB-KW"/>
</dbReference>
<feature type="compositionally biased region" description="Low complexity" evidence="5">
    <location>
        <begin position="796"/>
        <end position="805"/>
    </location>
</feature>
<dbReference type="PANTHER" id="PTHR28255:SF1">
    <property type="entry name" value="UPF0303 PROTEIN YBR137W"/>
    <property type="match status" value="1"/>
</dbReference>
<dbReference type="AlphaFoldDB" id="A0A8H5MH29"/>
<comment type="subcellular location">
    <subcellularLocation>
        <location evidence="1">Cytoplasm</location>
    </subcellularLocation>
</comment>
<evidence type="ECO:0000256" key="5">
    <source>
        <dbReference type="SAM" id="MobiDB-lite"/>
    </source>
</evidence>
<dbReference type="InterPro" id="IPR015033">
    <property type="entry name" value="HBS1-like_N"/>
</dbReference>
<feature type="compositionally biased region" description="Low complexity" evidence="5">
    <location>
        <begin position="581"/>
        <end position="593"/>
    </location>
</feature>
<feature type="region of interest" description="Disordered" evidence="5">
    <location>
        <begin position="720"/>
        <end position="837"/>
    </location>
</feature>
<feature type="compositionally biased region" description="Polar residues" evidence="5">
    <location>
        <begin position="740"/>
        <end position="749"/>
    </location>
</feature>
<feature type="compositionally biased region" description="Low complexity" evidence="5">
    <location>
        <begin position="668"/>
        <end position="686"/>
    </location>
</feature>
<evidence type="ECO:0000256" key="4">
    <source>
        <dbReference type="ARBA" id="ARBA00022917"/>
    </source>
</evidence>
<feature type="compositionally biased region" description="Low complexity" evidence="5">
    <location>
        <begin position="758"/>
        <end position="780"/>
    </location>
</feature>
<keyword evidence="2" id="KW-0963">Cytoplasm</keyword>
<feature type="region of interest" description="Disordered" evidence="5">
    <location>
        <begin position="1070"/>
        <end position="1097"/>
    </location>
</feature>
<evidence type="ECO:0000259" key="6">
    <source>
        <dbReference type="Pfam" id="PF08938"/>
    </source>
</evidence>
<dbReference type="EMBL" id="JAACJN010000001">
    <property type="protein sequence ID" value="KAF5393713.1"/>
    <property type="molecule type" value="Genomic_DNA"/>
</dbReference>
<dbReference type="GO" id="GO:0006412">
    <property type="term" value="P:translation"/>
    <property type="evidence" value="ECO:0007669"/>
    <property type="project" value="UniProtKB-KW"/>
</dbReference>
<accession>A0A8H5MH29</accession>